<feature type="compositionally biased region" description="Basic and acidic residues" evidence="7">
    <location>
        <begin position="149"/>
        <end position="165"/>
    </location>
</feature>
<keyword evidence="3 6" id="KW-0698">rRNA processing</keyword>
<organism evidence="8 9">
    <name type="scientific">Mycena belliarum</name>
    <dbReference type="NCBI Taxonomy" id="1033014"/>
    <lineage>
        <taxon>Eukaryota</taxon>
        <taxon>Fungi</taxon>
        <taxon>Dikarya</taxon>
        <taxon>Basidiomycota</taxon>
        <taxon>Agaricomycotina</taxon>
        <taxon>Agaricomycetes</taxon>
        <taxon>Agaricomycetidae</taxon>
        <taxon>Agaricales</taxon>
        <taxon>Marasmiineae</taxon>
        <taxon>Mycenaceae</taxon>
        <taxon>Mycena</taxon>
    </lineage>
</organism>
<feature type="compositionally biased region" description="Basic residues" evidence="7">
    <location>
        <begin position="245"/>
        <end position="256"/>
    </location>
</feature>
<evidence type="ECO:0000313" key="9">
    <source>
        <dbReference type="Proteomes" id="UP001222325"/>
    </source>
</evidence>
<reference evidence="8" key="1">
    <citation type="submission" date="2023-03" db="EMBL/GenBank/DDBJ databases">
        <title>Massive genome expansion in bonnet fungi (Mycena s.s.) driven by repeated elements and novel gene families across ecological guilds.</title>
        <authorList>
            <consortium name="Lawrence Berkeley National Laboratory"/>
            <person name="Harder C.B."/>
            <person name="Miyauchi S."/>
            <person name="Viragh M."/>
            <person name="Kuo A."/>
            <person name="Thoen E."/>
            <person name="Andreopoulos B."/>
            <person name="Lu D."/>
            <person name="Skrede I."/>
            <person name="Drula E."/>
            <person name="Henrissat B."/>
            <person name="Morin E."/>
            <person name="Kohler A."/>
            <person name="Barry K."/>
            <person name="LaButti K."/>
            <person name="Morin E."/>
            <person name="Salamov A."/>
            <person name="Lipzen A."/>
            <person name="Mereny Z."/>
            <person name="Hegedus B."/>
            <person name="Baldrian P."/>
            <person name="Stursova M."/>
            <person name="Weitz H."/>
            <person name="Taylor A."/>
            <person name="Grigoriev I.V."/>
            <person name="Nagy L.G."/>
            <person name="Martin F."/>
            <person name="Kauserud H."/>
        </authorList>
    </citation>
    <scope>NUCLEOTIDE SEQUENCE</scope>
    <source>
        <strain evidence="8">CBHHK173m</strain>
    </source>
</reference>
<dbReference type="InterPro" id="IPR011082">
    <property type="entry name" value="Exosome-assoc_fac/DNA_repair"/>
</dbReference>
<dbReference type="GO" id="GO:0003723">
    <property type="term" value="F:RNA binding"/>
    <property type="evidence" value="ECO:0007669"/>
    <property type="project" value="UniProtKB-UniRule"/>
</dbReference>
<keyword evidence="4 6" id="KW-0694">RNA-binding</keyword>
<evidence type="ECO:0000256" key="2">
    <source>
        <dbReference type="ARBA" id="ARBA00009154"/>
    </source>
</evidence>
<keyword evidence="9" id="KW-1185">Reference proteome</keyword>
<dbReference type="Pfam" id="PF04000">
    <property type="entry name" value="Sas10_Utp3"/>
    <property type="match status" value="1"/>
</dbReference>
<dbReference type="InterPro" id="IPR007146">
    <property type="entry name" value="Sas10/Utp3/C1D"/>
</dbReference>
<evidence type="ECO:0000256" key="6">
    <source>
        <dbReference type="RuleBase" id="RU368003"/>
    </source>
</evidence>
<dbReference type="EMBL" id="JARJCN010000002">
    <property type="protein sequence ID" value="KAJ7103019.1"/>
    <property type="molecule type" value="Genomic_DNA"/>
</dbReference>
<dbReference type="PANTHER" id="PTHR15341">
    <property type="entry name" value="SUN-COR STEROID HORMONE RECEPTOR CO-REPRESSOR"/>
    <property type="match status" value="1"/>
</dbReference>
<sequence>MTTETTKLKAKLDSLTASLSGLESTLAPLFAQTLPETTVALTPIEQAKLQTLLPYLVYDLVFIYLKSKGIDPKTHPVVGELSRVRKYFDKISSAENPETPRAPLDKAAAARFIKHAITQSKVGEASADADATAPSPPSTFVPTKVTSKMAERAEYEAAMRARGDESSEEDELEIIGEAEEPAPPPPAQGKGKGKGKAMAVVEEPETVSAGSKRRRPVIDPFAGSGFGDDEPPSSQPDEVEDADKKKKRKKEKKKPKKSDADAGSAKSPKKKARK</sequence>
<feature type="compositionally biased region" description="Acidic residues" evidence="7">
    <location>
        <begin position="166"/>
        <end position="180"/>
    </location>
</feature>
<evidence type="ECO:0000256" key="4">
    <source>
        <dbReference type="ARBA" id="ARBA00022884"/>
    </source>
</evidence>
<gene>
    <name evidence="8" type="ORF">B0H15DRAFT_926440</name>
</gene>
<dbReference type="AlphaFoldDB" id="A0AAD6UIV2"/>
<dbReference type="GO" id="GO:0003677">
    <property type="term" value="F:DNA binding"/>
    <property type="evidence" value="ECO:0007669"/>
    <property type="project" value="TreeGrafter"/>
</dbReference>
<evidence type="ECO:0000256" key="3">
    <source>
        <dbReference type="ARBA" id="ARBA00022552"/>
    </source>
</evidence>
<comment type="function">
    <text evidence="6">Required for exosome-dependent processing of pre-rRNA and small nucleolar RNA (snRNA) precursors. Involved in processing of 35S pre-rRNA at the A0, A1 and A2 sites.</text>
</comment>
<dbReference type="GO" id="GO:0005730">
    <property type="term" value="C:nucleolus"/>
    <property type="evidence" value="ECO:0007669"/>
    <property type="project" value="TreeGrafter"/>
</dbReference>
<evidence type="ECO:0000256" key="5">
    <source>
        <dbReference type="ARBA" id="ARBA00023242"/>
    </source>
</evidence>
<evidence type="ECO:0000256" key="7">
    <source>
        <dbReference type="SAM" id="MobiDB-lite"/>
    </source>
</evidence>
<evidence type="ECO:0000256" key="1">
    <source>
        <dbReference type="ARBA" id="ARBA00004123"/>
    </source>
</evidence>
<dbReference type="GO" id="GO:0010468">
    <property type="term" value="P:regulation of gene expression"/>
    <property type="evidence" value="ECO:0007669"/>
    <property type="project" value="TreeGrafter"/>
</dbReference>
<accession>A0AAD6UIV2</accession>
<comment type="caution">
    <text evidence="8">The sequence shown here is derived from an EMBL/GenBank/DDBJ whole genome shotgun (WGS) entry which is preliminary data.</text>
</comment>
<proteinExistence type="inferred from homology"/>
<dbReference type="Proteomes" id="UP001222325">
    <property type="component" value="Unassembled WGS sequence"/>
</dbReference>
<comment type="similarity">
    <text evidence="2 6">Belongs to the C1D family.</text>
</comment>
<keyword evidence="5 6" id="KW-0539">Nucleus</keyword>
<evidence type="ECO:0000313" key="8">
    <source>
        <dbReference type="EMBL" id="KAJ7103019.1"/>
    </source>
</evidence>
<comment type="subcellular location">
    <subcellularLocation>
        <location evidence="1 6">Nucleus</location>
    </subcellularLocation>
</comment>
<feature type="region of interest" description="Disordered" evidence="7">
    <location>
        <begin position="123"/>
        <end position="274"/>
    </location>
</feature>
<dbReference type="GO" id="GO:0000460">
    <property type="term" value="P:maturation of 5.8S rRNA"/>
    <property type="evidence" value="ECO:0007669"/>
    <property type="project" value="TreeGrafter"/>
</dbReference>
<dbReference type="GO" id="GO:0000178">
    <property type="term" value="C:exosome (RNase complex)"/>
    <property type="evidence" value="ECO:0007669"/>
    <property type="project" value="TreeGrafter"/>
</dbReference>
<name>A0AAD6UIV2_9AGAR</name>
<dbReference type="PANTHER" id="PTHR15341:SF3">
    <property type="entry name" value="NUCLEAR NUCLEIC ACID-BINDING PROTEIN C1D"/>
    <property type="match status" value="1"/>
</dbReference>
<feature type="compositionally biased region" description="Acidic residues" evidence="7">
    <location>
        <begin position="227"/>
        <end position="241"/>
    </location>
</feature>
<protein>
    <recommendedName>
        <fullName evidence="6">Exosome complex protein</fullName>
    </recommendedName>
</protein>